<name>A0A1M7RKY0_9ACTN</name>
<accession>A0A1M7RKY0</accession>
<organism evidence="3 4">
    <name type="scientific">Cryptosporangium aurantiacum</name>
    <dbReference type="NCBI Taxonomy" id="134849"/>
    <lineage>
        <taxon>Bacteria</taxon>
        <taxon>Bacillati</taxon>
        <taxon>Actinomycetota</taxon>
        <taxon>Actinomycetes</taxon>
        <taxon>Cryptosporangiales</taxon>
        <taxon>Cryptosporangiaceae</taxon>
        <taxon>Cryptosporangium</taxon>
    </lineage>
</organism>
<evidence type="ECO:0000313" key="3">
    <source>
        <dbReference type="EMBL" id="SHN46806.1"/>
    </source>
</evidence>
<dbReference type="InterPro" id="IPR019692">
    <property type="entry name" value="CFP-6_PH"/>
</dbReference>
<keyword evidence="1" id="KW-0812">Transmembrane</keyword>
<keyword evidence="4" id="KW-1185">Reference proteome</keyword>
<dbReference type="STRING" id="134849.SAMN05443668_11836"/>
<dbReference type="Proteomes" id="UP000184440">
    <property type="component" value="Unassembled WGS sequence"/>
</dbReference>
<evidence type="ECO:0000313" key="4">
    <source>
        <dbReference type="Proteomes" id="UP000184440"/>
    </source>
</evidence>
<dbReference type="Pfam" id="PF10756">
    <property type="entry name" value="bPH_6"/>
    <property type="match status" value="1"/>
</dbReference>
<dbReference type="AlphaFoldDB" id="A0A1M7RKY0"/>
<feature type="transmembrane region" description="Helical" evidence="1">
    <location>
        <begin position="26"/>
        <end position="46"/>
    </location>
</feature>
<dbReference type="OrthoDB" id="3213712at2"/>
<sequence>MGDRALSLWKTSGCFVSDEAVRRWRVPIAVPVAKFVVAGVLVVAVVTIARDLVGAVLGLLVAGGLSLSGLRDVLVPVRLEADAEGVTVLSGLSGRRRYPWAVIDRIRVDRRRRLLGRSTMLEIDVDDDLYFLTQYELGAPPAEVAEELATFRTGR</sequence>
<reference evidence="3 4" key="1">
    <citation type="submission" date="2016-11" db="EMBL/GenBank/DDBJ databases">
        <authorList>
            <person name="Jaros S."/>
            <person name="Januszkiewicz K."/>
            <person name="Wedrychowicz H."/>
        </authorList>
    </citation>
    <scope>NUCLEOTIDE SEQUENCE [LARGE SCALE GENOMIC DNA]</scope>
    <source>
        <strain evidence="3 4">DSM 46144</strain>
    </source>
</reference>
<dbReference type="EMBL" id="FRCS01000018">
    <property type="protein sequence ID" value="SHN46806.1"/>
    <property type="molecule type" value="Genomic_DNA"/>
</dbReference>
<proteinExistence type="predicted"/>
<gene>
    <name evidence="3" type="ORF">SAMN05443668_11836</name>
</gene>
<feature type="domain" description="Low molecular weight protein antigen 6 PH" evidence="2">
    <location>
        <begin position="77"/>
        <end position="152"/>
    </location>
</feature>
<keyword evidence="1" id="KW-0472">Membrane</keyword>
<evidence type="ECO:0000259" key="2">
    <source>
        <dbReference type="Pfam" id="PF10756"/>
    </source>
</evidence>
<feature type="transmembrane region" description="Helical" evidence="1">
    <location>
        <begin position="52"/>
        <end position="70"/>
    </location>
</feature>
<keyword evidence="1" id="KW-1133">Transmembrane helix</keyword>
<evidence type="ECO:0000256" key="1">
    <source>
        <dbReference type="SAM" id="Phobius"/>
    </source>
</evidence>
<protein>
    <submittedName>
        <fullName evidence="3">PH domain-containing protein</fullName>
    </submittedName>
</protein>